<evidence type="ECO:0000313" key="3">
    <source>
        <dbReference type="Proteomes" id="UP001516662"/>
    </source>
</evidence>
<feature type="transmembrane region" description="Helical" evidence="1">
    <location>
        <begin position="105"/>
        <end position="126"/>
    </location>
</feature>
<keyword evidence="3" id="KW-1185">Reference proteome</keyword>
<dbReference type="InterPro" id="IPR010390">
    <property type="entry name" value="ABC-2_transporter-like"/>
</dbReference>
<dbReference type="EMBL" id="JADCLJ010000011">
    <property type="protein sequence ID" value="MBE4907579.1"/>
    <property type="molecule type" value="Genomic_DNA"/>
</dbReference>
<protein>
    <submittedName>
        <fullName evidence="2">ABC-2 family transporter protein</fullName>
    </submittedName>
</protein>
<proteinExistence type="predicted"/>
<gene>
    <name evidence="2" type="ORF">IMZ08_05810</name>
</gene>
<feature type="transmembrane region" description="Helical" evidence="1">
    <location>
        <begin position="211"/>
        <end position="232"/>
    </location>
</feature>
<sequence length="244" mass="27772">MLEYRADFLIGFFSTFLLQVGGIFFIWVIFDNIGDIQGWTFYEVTLIYGMLTLAKSINHIFFDNLWVLGQQYVRQGKFDVLLLRPISPLFHLVADKIQQDGFGNLVIGIILVTKSVMELGIGFTVLDFFMMLVFVISGGFIFAAINLITTTTSFWFVESNMFMWSTFSLSEFALYPLGIYHKAIGILLTWLIPYAFASYYPAGFFLDKGPIMMSLLTPVIAVVLWFIALRVWNFGISNYSSTGS</sequence>
<reference evidence="2 3" key="1">
    <citation type="submission" date="2020-10" db="EMBL/GenBank/DDBJ databases">
        <title>Bacillus sp. HD4P25, an endophyte from a halophyte.</title>
        <authorList>
            <person name="Sun J.-Q."/>
        </authorList>
    </citation>
    <scope>NUCLEOTIDE SEQUENCE [LARGE SCALE GENOMIC DNA]</scope>
    <source>
        <strain evidence="2 3">YIM 93174</strain>
    </source>
</reference>
<evidence type="ECO:0000256" key="1">
    <source>
        <dbReference type="SAM" id="Phobius"/>
    </source>
</evidence>
<feature type="transmembrane region" description="Helical" evidence="1">
    <location>
        <begin position="7"/>
        <end position="30"/>
    </location>
</feature>
<dbReference type="Proteomes" id="UP001516662">
    <property type="component" value="Unassembled WGS sequence"/>
</dbReference>
<evidence type="ECO:0000313" key="2">
    <source>
        <dbReference type="EMBL" id="MBE4907579.1"/>
    </source>
</evidence>
<name>A0ABR9QGG8_9BACI</name>
<dbReference type="PANTHER" id="PTHR36833:SF1">
    <property type="entry name" value="INTEGRAL MEMBRANE TRANSPORT PROTEIN"/>
    <property type="match status" value="1"/>
</dbReference>
<dbReference type="PANTHER" id="PTHR36833">
    <property type="entry name" value="SLR0610 PROTEIN-RELATED"/>
    <property type="match status" value="1"/>
</dbReference>
<keyword evidence="1" id="KW-0472">Membrane</keyword>
<feature type="transmembrane region" description="Helical" evidence="1">
    <location>
        <begin position="132"/>
        <end position="157"/>
    </location>
</feature>
<accession>A0ABR9QGG8</accession>
<keyword evidence="1" id="KW-0812">Transmembrane</keyword>
<feature type="transmembrane region" description="Helical" evidence="1">
    <location>
        <begin position="178"/>
        <end position="199"/>
    </location>
</feature>
<keyword evidence="1" id="KW-1133">Transmembrane helix</keyword>
<organism evidence="2 3">
    <name type="scientific">Litchfieldia luteola</name>
    <dbReference type="NCBI Taxonomy" id="682179"/>
    <lineage>
        <taxon>Bacteria</taxon>
        <taxon>Bacillati</taxon>
        <taxon>Bacillota</taxon>
        <taxon>Bacilli</taxon>
        <taxon>Bacillales</taxon>
        <taxon>Bacillaceae</taxon>
        <taxon>Litchfieldia</taxon>
    </lineage>
</organism>
<comment type="caution">
    <text evidence="2">The sequence shown here is derived from an EMBL/GenBank/DDBJ whole genome shotgun (WGS) entry which is preliminary data.</text>
</comment>
<dbReference type="Pfam" id="PF06182">
    <property type="entry name" value="ABC2_membrane_6"/>
    <property type="match status" value="1"/>
</dbReference>